<protein>
    <submittedName>
        <fullName evidence="1">Uncharacterized protein</fullName>
    </submittedName>
</protein>
<proteinExistence type="predicted"/>
<evidence type="ECO:0000313" key="1">
    <source>
        <dbReference type="EMBL" id="JAH93448.1"/>
    </source>
</evidence>
<reference evidence="1" key="2">
    <citation type="journal article" date="2015" name="Fish Shellfish Immunol.">
        <title>Early steps in the European eel (Anguilla anguilla)-Vibrio vulnificus interaction in the gills: Role of the RtxA13 toxin.</title>
        <authorList>
            <person name="Callol A."/>
            <person name="Pajuelo D."/>
            <person name="Ebbesson L."/>
            <person name="Teles M."/>
            <person name="MacKenzie S."/>
            <person name="Amaro C."/>
        </authorList>
    </citation>
    <scope>NUCLEOTIDE SEQUENCE</scope>
</reference>
<reference evidence="1" key="1">
    <citation type="submission" date="2014-11" db="EMBL/GenBank/DDBJ databases">
        <authorList>
            <person name="Amaro Gonzalez C."/>
        </authorList>
    </citation>
    <scope>NUCLEOTIDE SEQUENCE</scope>
</reference>
<dbReference type="EMBL" id="GBXM01015129">
    <property type="protein sequence ID" value="JAH93448.1"/>
    <property type="molecule type" value="Transcribed_RNA"/>
</dbReference>
<sequence length="59" mass="6800">MFINTGSKPWEQIIYLFIYLDILKSIVQNISENLEIRITKTKKNSPSEGFSQATTQLHA</sequence>
<name>A0A0E9WV96_ANGAN</name>
<organism evidence="1">
    <name type="scientific">Anguilla anguilla</name>
    <name type="common">European freshwater eel</name>
    <name type="synonym">Muraena anguilla</name>
    <dbReference type="NCBI Taxonomy" id="7936"/>
    <lineage>
        <taxon>Eukaryota</taxon>
        <taxon>Metazoa</taxon>
        <taxon>Chordata</taxon>
        <taxon>Craniata</taxon>
        <taxon>Vertebrata</taxon>
        <taxon>Euteleostomi</taxon>
        <taxon>Actinopterygii</taxon>
        <taxon>Neopterygii</taxon>
        <taxon>Teleostei</taxon>
        <taxon>Anguilliformes</taxon>
        <taxon>Anguillidae</taxon>
        <taxon>Anguilla</taxon>
    </lineage>
</organism>
<dbReference type="AlphaFoldDB" id="A0A0E9WV96"/>
<accession>A0A0E9WV96</accession>